<reference evidence="2" key="2">
    <citation type="journal article" date="2015" name="Data Brief">
        <title>Shoot transcriptome of the giant reed, Arundo donax.</title>
        <authorList>
            <person name="Barrero R.A."/>
            <person name="Guerrero F.D."/>
            <person name="Moolhuijzen P."/>
            <person name="Goolsby J.A."/>
            <person name="Tidwell J."/>
            <person name="Bellgard S.E."/>
            <person name="Bellgard M.I."/>
        </authorList>
    </citation>
    <scope>NUCLEOTIDE SEQUENCE</scope>
    <source>
        <tissue evidence="2">Shoot tissue taken approximately 20 cm above the soil surface</tissue>
    </source>
</reference>
<reference evidence="2" key="1">
    <citation type="submission" date="2014-09" db="EMBL/GenBank/DDBJ databases">
        <authorList>
            <person name="Magalhaes I.L.F."/>
            <person name="Oliveira U."/>
            <person name="Santos F.R."/>
            <person name="Vidigal T.H.D.A."/>
            <person name="Brescovit A.D."/>
            <person name="Santos A.J."/>
        </authorList>
    </citation>
    <scope>NUCLEOTIDE SEQUENCE</scope>
    <source>
        <tissue evidence="2">Shoot tissue taken approximately 20 cm above the soil surface</tissue>
    </source>
</reference>
<accession>A0A0A8YW56</accession>
<sequence length="59" mass="6815">MEVSVQLSTCFWFVYYRKHHKGNRIHQALQEPSSSSQRHAPRPSLVQSTSTFPSPVRVC</sequence>
<protein>
    <submittedName>
        <fullName evidence="2">Uncharacterized protein</fullName>
    </submittedName>
</protein>
<proteinExistence type="predicted"/>
<evidence type="ECO:0000313" key="2">
    <source>
        <dbReference type="EMBL" id="JAD26852.1"/>
    </source>
</evidence>
<dbReference type="AlphaFoldDB" id="A0A0A8YW56"/>
<feature type="region of interest" description="Disordered" evidence="1">
    <location>
        <begin position="28"/>
        <end position="59"/>
    </location>
</feature>
<dbReference type="EMBL" id="GBRH01271043">
    <property type="protein sequence ID" value="JAD26852.1"/>
    <property type="molecule type" value="Transcribed_RNA"/>
</dbReference>
<evidence type="ECO:0000256" key="1">
    <source>
        <dbReference type="SAM" id="MobiDB-lite"/>
    </source>
</evidence>
<name>A0A0A8YW56_ARUDO</name>
<organism evidence="2">
    <name type="scientific">Arundo donax</name>
    <name type="common">Giant reed</name>
    <name type="synonym">Donax arundinaceus</name>
    <dbReference type="NCBI Taxonomy" id="35708"/>
    <lineage>
        <taxon>Eukaryota</taxon>
        <taxon>Viridiplantae</taxon>
        <taxon>Streptophyta</taxon>
        <taxon>Embryophyta</taxon>
        <taxon>Tracheophyta</taxon>
        <taxon>Spermatophyta</taxon>
        <taxon>Magnoliopsida</taxon>
        <taxon>Liliopsida</taxon>
        <taxon>Poales</taxon>
        <taxon>Poaceae</taxon>
        <taxon>PACMAD clade</taxon>
        <taxon>Arundinoideae</taxon>
        <taxon>Arundineae</taxon>
        <taxon>Arundo</taxon>
    </lineage>
</organism>